<reference evidence="1" key="1">
    <citation type="submission" date="2020-08" db="EMBL/GenBank/DDBJ databases">
        <title>Multicomponent nature underlies the extraordinary mechanical properties of spider dragline silk.</title>
        <authorList>
            <person name="Kono N."/>
            <person name="Nakamura H."/>
            <person name="Mori M."/>
            <person name="Yoshida Y."/>
            <person name="Ohtoshi R."/>
            <person name="Malay A.D."/>
            <person name="Moran D.A.P."/>
            <person name="Tomita M."/>
            <person name="Numata K."/>
            <person name="Arakawa K."/>
        </authorList>
    </citation>
    <scope>NUCLEOTIDE SEQUENCE</scope>
</reference>
<accession>A0A8X6X2A3</accession>
<dbReference type="Proteomes" id="UP000886998">
    <property type="component" value="Unassembled WGS sequence"/>
</dbReference>
<dbReference type="AlphaFoldDB" id="A0A8X6X2A3"/>
<proteinExistence type="predicted"/>
<dbReference type="EMBL" id="BMAV01004961">
    <property type="protein sequence ID" value="GFY45682.1"/>
    <property type="molecule type" value="Genomic_DNA"/>
</dbReference>
<sequence>MYSYFYKHIPPNNILFPLMLEKNHHMCCVTISVNTPTCPKGKDGNSIISYFNLNNQLPLQGSDAKFFAQSGDNYLIRSFANREMREEEMLETCG</sequence>
<gene>
    <name evidence="1" type="ORF">TNIN_76581</name>
</gene>
<evidence type="ECO:0000313" key="2">
    <source>
        <dbReference type="Proteomes" id="UP000886998"/>
    </source>
</evidence>
<protein>
    <submittedName>
        <fullName evidence="1">Uncharacterized protein</fullName>
    </submittedName>
</protein>
<evidence type="ECO:0000313" key="1">
    <source>
        <dbReference type="EMBL" id="GFY45682.1"/>
    </source>
</evidence>
<comment type="caution">
    <text evidence="1">The sequence shown here is derived from an EMBL/GenBank/DDBJ whole genome shotgun (WGS) entry which is preliminary data.</text>
</comment>
<organism evidence="1 2">
    <name type="scientific">Trichonephila inaurata madagascariensis</name>
    <dbReference type="NCBI Taxonomy" id="2747483"/>
    <lineage>
        <taxon>Eukaryota</taxon>
        <taxon>Metazoa</taxon>
        <taxon>Ecdysozoa</taxon>
        <taxon>Arthropoda</taxon>
        <taxon>Chelicerata</taxon>
        <taxon>Arachnida</taxon>
        <taxon>Araneae</taxon>
        <taxon>Araneomorphae</taxon>
        <taxon>Entelegynae</taxon>
        <taxon>Araneoidea</taxon>
        <taxon>Nephilidae</taxon>
        <taxon>Trichonephila</taxon>
        <taxon>Trichonephila inaurata</taxon>
    </lineage>
</organism>
<name>A0A8X6X2A3_9ARAC</name>
<keyword evidence="2" id="KW-1185">Reference proteome</keyword>